<dbReference type="Gene3D" id="1.10.8.10">
    <property type="entry name" value="DNA helicase RuvA subunit, C-terminal domain"/>
    <property type="match status" value="1"/>
</dbReference>
<dbReference type="GO" id="GO:0008168">
    <property type="term" value="F:methyltransferase activity"/>
    <property type="evidence" value="ECO:0007669"/>
    <property type="project" value="UniProtKB-KW"/>
</dbReference>
<dbReference type="PANTHER" id="PTHR18895">
    <property type="entry name" value="HEMK METHYLTRANSFERASE"/>
    <property type="match status" value="1"/>
</dbReference>
<keyword evidence="1" id="KW-0489">Methyltransferase</keyword>
<dbReference type="AlphaFoldDB" id="A0A166X2U1"/>
<evidence type="ECO:0000313" key="2">
    <source>
        <dbReference type="Proteomes" id="UP000076532"/>
    </source>
</evidence>
<dbReference type="Gene3D" id="3.40.50.150">
    <property type="entry name" value="Vaccinia Virus protein VP39"/>
    <property type="match status" value="1"/>
</dbReference>
<dbReference type="GO" id="GO:0032259">
    <property type="term" value="P:methylation"/>
    <property type="evidence" value="ECO:0007669"/>
    <property type="project" value="UniProtKB-KW"/>
</dbReference>
<protein>
    <submittedName>
        <fullName evidence="1">S-adenosyl-L-methionine-dependent methyltransferase</fullName>
    </submittedName>
</protein>
<dbReference type="InterPro" id="IPR029063">
    <property type="entry name" value="SAM-dependent_MTases_sf"/>
</dbReference>
<dbReference type="SUPFAM" id="SSF53335">
    <property type="entry name" value="S-adenosyl-L-methionine-dependent methyltransferases"/>
    <property type="match status" value="1"/>
</dbReference>
<organism evidence="1 2">
    <name type="scientific">Athelia psychrophila</name>
    <dbReference type="NCBI Taxonomy" id="1759441"/>
    <lineage>
        <taxon>Eukaryota</taxon>
        <taxon>Fungi</taxon>
        <taxon>Dikarya</taxon>
        <taxon>Basidiomycota</taxon>
        <taxon>Agaricomycotina</taxon>
        <taxon>Agaricomycetes</taxon>
        <taxon>Agaricomycetidae</taxon>
        <taxon>Atheliales</taxon>
        <taxon>Atheliaceae</taxon>
        <taxon>Athelia</taxon>
    </lineage>
</organism>
<dbReference type="InterPro" id="IPR050320">
    <property type="entry name" value="N5-glutamine_MTase"/>
</dbReference>
<dbReference type="Proteomes" id="UP000076532">
    <property type="component" value="Unassembled WGS sequence"/>
</dbReference>
<name>A0A166X2U1_9AGAM</name>
<accession>A0A166X2U1</accession>
<dbReference type="OrthoDB" id="269872at2759"/>
<keyword evidence="1" id="KW-0808">Transferase</keyword>
<dbReference type="STRING" id="436010.A0A166X2U1"/>
<keyword evidence="2" id="KW-1185">Reference proteome</keyword>
<gene>
    <name evidence="1" type="ORF">FIBSPDRAFT_923897</name>
</gene>
<dbReference type="GO" id="GO:0005739">
    <property type="term" value="C:mitochondrion"/>
    <property type="evidence" value="ECO:0007669"/>
    <property type="project" value="TreeGrafter"/>
</dbReference>
<reference evidence="1 2" key="1">
    <citation type="journal article" date="2016" name="Mol. Biol. Evol.">
        <title>Comparative Genomics of Early-Diverging Mushroom-Forming Fungi Provides Insights into the Origins of Lignocellulose Decay Capabilities.</title>
        <authorList>
            <person name="Nagy L.G."/>
            <person name="Riley R."/>
            <person name="Tritt A."/>
            <person name="Adam C."/>
            <person name="Daum C."/>
            <person name="Floudas D."/>
            <person name="Sun H."/>
            <person name="Yadav J.S."/>
            <person name="Pangilinan J."/>
            <person name="Larsson K.H."/>
            <person name="Matsuura K."/>
            <person name="Barry K."/>
            <person name="Labutti K."/>
            <person name="Kuo R."/>
            <person name="Ohm R.A."/>
            <person name="Bhattacharya S.S."/>
            <person name="Shirouzu T."/>
            <person name="Yoshinaga Y."/>
            <person name="Martin F.M."/>
            <person name="Grigoriev I.V."/>
            <person name="Hibbett D.S."/>
        </authorList>
    </citation>
    <scope>NUCLEOTIDE SEQUENCE [LARGE SCALE GENOMIC DNA]</scope>
    <source>
        <strain evidence="1 2">CBS 109695</strain>
    </source>
</reference>
<dbReference type="PANTHER" id="PTHR18895:SF74">
    <property type="entry name" value="MTRF1L RELEASE FACTOR GLUTAMINE METHYLTRANSFERASE"/>
    <property type="match status" value="1"/>
</dbReference>
<dbReference type="EMBL" id="KV417480">
    <property type="protein sequence ID" value="KZP34367.1"/>
    <property type="molecule type" value="Genomic_DNA"/>
</dbReference>
<sequence>MPRSHIQRLLNALASNIGRESAKQELKWIQQTGRTDLEAMLRRRTMGEPLQYILGTQPFGPLELITRAPTLIPRPETEDWAMRLSKLLAPTPAKPLSVLDLCTGTGCIPLLLCHLWPPASTRAYGVDISDSAVKLANENAAQCGIPVGPLVSISAASDEVPRAETNTASATNFFTPFQADVLDPGFTASLAPLLPFDVITSNPPYITNDEYDLLPRSVKDYEDRGALLGDPSNAGPTSANDGLTFYRAIARLIARPGILSNDDRAVVVLEVGDKQASAVENILRAEAGLPLTEIWRDPWGKERVVVGRRR</sequence>
<evidence type="ECO:0000313" key="1">
    <source>
        <dbReference type="EMBL" id="KZP34367.1"/>
    </source>
</evidence>
<dbReference type="CDD" id="cd02440">
    <property type="entry name" value="AdoMet_MTases"/>
    <property type="match status" value="1"/>
</dbReference>
<proteinExistence type="predicted"/>